<gene>
    <name evidence="2" type="ORF">CUU66_18085</name>
</gene>
<evidence type="ECO:0000256" key="1">
    <source>
        <dbReference type="SAM" id="Phobius"/>
    </source>
</evidence>
<evidence type="ECO:0000313" key="2">
    <source>
        <dbReference type="EMBL" id="PLT28509.1"/>
    </source>
</evidence>
<keyword evidence="1" id="KW-0812">Transmembrane</keyword>
<dbReference type="OrthoDB" id="2991597at2"/>
<evidence type="ECO:0000313" key="3">
    <source>
        <dbReference type="Proteomes" id="UP000234748"/>
    </source>
</evidence>
<reference evidence="2 3" key="1">
    <citation type="submission" date="2017-11" db="EMBL/GenBank/DDBJ databases">
        <title>Comparitive Functional Genomics of Dry Heat Resistant strains isolated from the Viking Spacecraft.</title>
        <authorList>
            <person name="Seuylemezian A."/>
            <person name="Cooper K."/>
            <person name="Vaishampayan P."/>
        </authorList>
    </citation>
    <scope>NUCLEOTIDE SEQUENCE [LARGE SCALE GENOMIC DNA]</scope>
    <source>
        <strain evidence="2 3">V1-29</strain>
    </source>
</reference>
<keyword evidence="3" id="KW-1185">Reference proteome</keyword>
<dbReference type="Proteomes" id="UP000234748">
    <property type="component" value="Unassembled WGS sequence"/>
</dbReference>
<sequence>MAYHKYYHQTVRAVGRPVEIRTRRGTVHRGIIHRVTPHRLYIRPVSGNRGYGGFGYGYFGGYGWGGAAEAFAFGAITSIAFLAFFW</sequence>
<keyword evidence="1" id="KW-1133">Transmembrane helix</keyword>
<keyword evidence="1" id="KW-0472">Membrane</keyword>
<name>A0A2N5M2B9_9BACI</name>
<accession>A0A2N5M2B9</accession>
<protein>
    <submittedName>
        <fullName evidence="2">Uncharacterized protein</fullName>
    </submittedName>
</protein>
<comment type="caution">
    <text evidence="2">The sequence shown here is derived from an EMBL/GenBank/DDBJ whole genome shotgun (WGS) entry which is preliminary data.</text>
</comment>
<feature type="transmembrane region" description="Helical" evidence="1">
    <location>
        <begin position="62"/>
        <end position="85"/>
    </location>
</feature>
<dbReference type="RefSeq" id="WP_101644755.1">
    <property type="nucleotide sequence ID" value="NZ_PGUY01000058.1"/>
</dbReference>
<organism evidence="2 3">
    <name type="scientific">Peribacillus deserti</name>
    <dbReference type="NCBI Taxonomy" id="673318"/>
    <lineage>
        <taxon>Bacteria</taxon>
        <taxon>Bacillati</taxon>
        <taxon>Bacillota</taxon>
        <taxon>Bacilli</taxon>
        <taxon>Bacillales</taxon>
        <taxon>Bacillaceae</taxon>
        <taxon>Peribacillus</taxon>
    </lineage>
</organism>
<proteinExistence type="predicted"/>
<dbReference type="AlphaFoldDB" id="A0A2N5M2B9"/>
<dbReference type="EMBL" id="PGUY01000058">
    <property type="protein sequence ID" value="PLT28509.1"/>
    <property type="molecule type" value="Genomic_DNA"/>
</dbReference>